<dbReference type="InterPro" id="IPR032815">
    <property type="entry name" value="S8_pro-domain"/>
</dbReference>
<evidence type="ECO:0000259" key="2">
    <source>
        <dbReference type="Pfam" id="PF16470"/>
    </source>
</evidence>
<dbReference type="SUPFAM" id="SSF54897">
    <property type="entry name" value="Protease propeptides/inhibitors"/>
    <property type="match status" value="1"/>
</dbReference>
<evidence type="ECO:0000313" key="3">
    <source>
        <dbReference type="EMBL" id="CAD7424202.1"/>
    </source>
</evidence>
<name>A0A7R9DYU0_9NEOP</name>
<organism evidence="3">
    <name type="scientific">Timema monikensis</name>
    <dbReference type="NCBI Taxonomy" id="170555"/>
    <lineage>
        <taxon>Eukaryota</taxon>
        <taxon>Metazoa</taxon>
        <taxon>Ecdysozoa</taxon>
        <taxon>Arthropoda</taxon>
        <taxon>Hexapoda</taxon>
        <taxon>Insecta</taxon>
        <taxon>Pterygota</taxon>
        <taxon>Neoptera</taxon>
        <taxon>Polyneoptera</taxon>
        <taxon>Phasmatodea</taxon>
        <taxon>Timematodea</taxon>
        <taxon>Timematoidea</taxon>
        <taxon>Timematidae</taxon>
        <taxon>Timema</taxon>
    </lineage>
</organism>
<feature type="signal peptide" evidence="1">
    <location>
        <begin position="1"/>
        <end position="21"/>
    </location>
</feature>
<feature type="chain" id="PRO_5030973683" description="Peptidase S8 pro-domain domain-containing protein" evidence="1">
    <location>
        <begin position="22"/>
        <end position="340"/>
    </location>
</feature>
<dbReference type="EMBL" id="OB792766">
    <property type="protein sequence ID" value="CAD7424202.1"/>
    <property type="molecule type" value="Genomic_DNA"/>
</dbReference>
<evidence type="ECO:0000256" key="1">
    <source>
        <dbReference type="SAM" id="SignalP"/>
    </source>
</evidence>
<dbReference type="Gene3D" id="3.30.70.850">
    <property type="entry name" value="Peptidase S8, pro-domain"/>
    <property type="match status" value="1"/>
</dbReference>
<protein>
    <recommendedName>
        <fullName evidence="2">Peptidase S8 pro-domain domain-containing protein</fullName>
    </recommendedName>
</protein>
<sequence>MCRKLNSIFLLSASVAQLANTLVVLSSTAEDGEIEEVYLYSPDRDSNLDIPILGSLVYCESSALDRATTEAGLVLPPLLRWTDCSWSQLPPLLRWMDCSWSVSQVLATKSTQPADWRAIQFQLTLGFLLSEFQLWRSVKPKDLPDEIQEEVIELQNDCSFRDSFESGVNMEELWSTRTSQHLSLESSRKSGRRLESACLSAQPRRILENFPSYLHFQHFLSMSYETPSHRSSLRLSEVIDHHVKHNASVDSHGRGRRVQACRGSLSRGNDYLNKGNFLKKGVYVCKIGSLSGYYLFEHQRVRKRSVIPSEEHHNNLGQEQHVSPFLYLLVHSLYLGNVYL</sequence>
<dbReference type="InterPro" id="IPR038466">
    <property type="entry name" value="S8_pro-domain_sf"/>
</dbReference>
<reference evidence="3" key="1">
    <citation type="submission" date="2020-11" db="EMBL/GenBank/DDBJ databases">
        <authorList>
            <person name="Tran Van P."/>
        </authorList>
    </citation>
    <scope>NUCLEOTIDE SEQUENCE</scope>
</reference>
<gene>
    <name evidence="3" type="ORF">TMSB3V08_LOCUS1163</name>
</gene>
<feature type="domain" description="Peptidase S8 pro-domain" evidence="2">
    <location>
        <begin position="284"/>
        <end position="323"/>
    </location>
</feature>
<accession>A0A7R9DYU0</accession>
<dbReference type="Pfam" id="PF16470">
    <property type="entry name" value="S8_pro-domain"/>
    <property type="match status" value="1"/>
</dbReference>
<dbReference type="AlphaFoldDB" id="A0A7R9DYU0"/>
<proteinExistence type="predicted"/>
<keyword evidence="1" id="KW-0732">Signal</keyword>